<dbReference type="PANTHER" id="PTHR38102">
    <property type="entry name" value="PERIPLASMIC CHAPERONE SPY"/>
    <property type="match status" value="1"/>
</dbReference>
<evidence type="ECO:0000313" key="6">
    <source>
        <dbReference type="EMBL" id="TPH17751.1"/>
    </source>
</evidence>
<dbReference type="InterPro" id="IPR012899">
    <property type="entry name" value="LTXXQ"/>
</dbReference>
<feature type="signal peptide" evidence="5">
    <location>
        <begin position="1"/>
        <end position="26"/>
    </location>
</feature>
<comment type="similarity">
    <text evidence="2">Belongs to the CpxP/Spy family.</text>
</comment>
<evidence type="ECO:0000256" key="4">
    <source>
        <dbReference type="ARBA" id="ARBA00022764"/>
    </source>
</evidence>
<dbReference type="InterPro" id="IPR052211">
    <property type="entry name" value="Cpx_auxiliary_protein"/>
</dbReference>
<comment type="caution">
    <text evidence="6">The sequence shown here is derived from an EMBL/GenBank/DDBJ whole genome shotgun (WGS) entry which is preliminary data.</text>
</comment>
<proteinExistence type="inferred from homology"/>
<reference evidence="6 7" key="1">
    <citation type="submission" date="2019-01" db="EMBL/GenBank/DDBJ databases">
        <title>Litorilituus lipolytica sp. nov., isolated from intertidal sand of the Yellow Sea in China.</title>
        <authorList>
            <person name="Liu A."/>
        </authorList>
    </citation>
    <scope>NUCLEOTIDE SEQUENCE [LARGE SCALE GENOMIC DNA]</scope>
    <source>
        <strain evidence="6 7">RZ04</strain>
    </source>
</reference>
<dbReference type="CDD" id="cd09916">
    <property type="entry name" value="CpxP_like"/>
    <property type="match status" value="1"/>
</dbReference>
<dbReference type="RefSeq" id="WP_140602158.1">
    <property type="nucleotide sequence ID" value="NZ_SAWY01000007.1"/>
</dbReference>
<dbReference type="Pfam" id="PF07813">
    <property type="entry name" value="LTXXQ"/>
    <property type="match status" value="1"/>
</dbReference>
<dbReference type="Proteomes" id="UP000315303">
    <property type="component" value="Unassembled WGS sequence"/>
</dbReference>
<dbReference type="GO" id="GO:0051082">
    <property type="term" value="F:unfolded protein binding"/>
    <property type="evidence" value="ECO:0007669"/>
    <property type="project" value="TreeGrafter"/>
</dbReference>
<dbReference type="OrthoDB" id="6227479at2"/>
<protein>
    <recommendedName>
        <fullName evidence="8">Periplasmic heavy metal sensor</fullName>
    </recommendedName>
</protein>
<accession>A0A502L631</accession>
<keyword evidence="7" id="KW-1185">Reference proteome</keyword>
<comment type="subcellular location">
    <subcellularLocation>
        <location evidence="1">Periplasm</location>
    </subcellularLocation>
</comment>
<sequence>MKSILKVTMKPMVLIATLLLSQTSYAQGASDNLTFDNDYRAQHMGKFKHGGKDKLFRKMAKVLELTDSQKEQIKTIKLSAKEQNQTLKESLKQMKVEQKALIHADVFDEHAFTALFNAYQPTIAQAALAKAKTKHAIYNVLTAEQKAKWQTFMDKKQQRRKKG</sequence>
<keyword evidence="3 5" id="KW-0732">Signal</keyword>
<evidence type="ECO:0000256" key="3">
    <source>
        <dbReference type="ARBA" id="ARBA00022729"/>
    </source>
</evidence>
<evidence type="ECO:0000256" key="1">
    <source>
        <dbReference type="ARBA" id="ARBA00004418"/>
    </source>
</evidence>
<evidence type="ECO:0000256" key="5">
    <source>
        <dbReference type="SAM" id="SignalP"/>
    </source>
</evidence>
<keyword evidence="4" id="KW-0574">Periplasm</keyword>
<evidence type="ECO:0000256" key="2">
    <source>
        <dbReference type="ARBA" id="ARBA00008441"/>
    </source>
</evidence>
<dbReference type="EMBL" id="SAWY01000007">
    <property type="protein sequence ID" value="TPH17751.1"/>
    <property type="molecule type" value="Genomic_DNA"/>
</dbReference>
<organism evidence="6 7">
    <name type="scientific">Litorilituus lipolyticus</name>
    <dbReference type="NCBI Taxonomy" id="2491017"/>
    <lineage>
        <taxon>Bacteria</taxon>
        <taxon>Pseudomonadati</taxon>
        <taxon>Pseudomonadota</taxon>
        <taxon>Gammaproteobacteria</taxon>
        <taxon>Alteromonadales</taxon>
        <taxon>Colwelliaceae</taxon>
        <taxon>Litorilituus</taxon>
    </lineage>
</organism>
<evidence type="ECO:0000313" key="7">
    <source>
        <dbReference type="Proteomes" id="UP000315303"/>
    </source>
</evidence>
<dbReference type="GO" id="GO:0030288">
    <property type="term" value="C:outer membrane-bounded periplasmic space"/>
    <property type="evidence" value="ECO:0007669"/>
    <property type="project" value="TreeGrafter"/>
</dbReference>
<gene>
    <name evidence="6" type="ORF">EPA86_04165</name>
</gene>
<dbReference type="PANTHER" id="PTHR38102:SF1">
    <property type="entry name" value="PERIPLASMIC CHAPERONE SPY"/>
    <property type="match status" value="1"/>
</dbReference>
<dbReference type="AlphaFoldDB" id="A0A502L631"/>
<name>A0A502L631_9GAMM</name>
<evidence type="ECO:0008006" key="8">
    <source>
        <dbReference type="Google" id="ProtNLM"/>
    </source>
</evidence>
<dbReference type="PIRSF" id="PIRSF034445">
    <property type="entry name" value="CpxP_Spy"/>
    <property type="match status" value="1"/>
</dbReference>
<dbReference type="Gene3D" id="1.20.120.1490">
    <property type="match status" value="1"/>
</dbReference>
<feature type="chain" id="PRO_5021328137" description="Periplasmic heavy metal sensor" evidence="5">
    <location>
        <begin position="27"/>
        <end position="163"/>
    </location>
</feature>